<evidence type="ECO:0000256" key="6">
    <source>
        <dbReference type="ARBA" id="ARBA00022737"/>
    </source>
</evidence>
<evidence type="ECO:0000256" key="2">
    <source>
        <dbReference type="ARBA" id="ARBA00008644"/>
    </source>
</evidence>
<feature type="compositionally biased region" description="Polar residues" evidence="12">
    <location>
        <begin position="1034"/>
        <end position="1044"/>
    </location>
</feature>
<comment type="similarity">
    <text evidence="2">Belongs to the crooked-neck family.</text>
</comment>
<feature type="compositionally biased region" description="Basic and acidic residues" evidence="12">
    <location>
        <begin position="545"/>
        <end position="555"/>
    </location>
</feature>
<feature type="region of interest" description="Disordered" evidence="12">
    <location>
        <begin position="1034"/>
        <end position="1063"/>
    </location>
</feature>
<dbReference type="SMART" id="SM00386">
    <property type="entry name" value="HAT"/>
    <property type="match status" value="11"/>
</dbReference>
<dbReference type="Gene3D" id="1.25.40.10">
    <property type="entry name" value="Tetratricopeptide repeat domain"/>
    <property type="match status" value="4"/>
</dbReference>
<evidence type="ECO:0000256" key="10">
    <source>
        <dbReference type="ARBA" id="ARBA00039472"/>
    </source>
</evidence>
<evidence type="ECO:0000259" key="13">
    <source>
        <dbReference type="Pfam" id="PF23220"/>
    </source>
</evidence>
<dbReference type="PANTHER" id="PTHR11246:SF5">
    <property type="entry name" value="PRE-MRNA-SPLICING FACTOR SYF1"/>
    <property type="match status" value="1"/>
</dbReference>
<keyword evidence="17" id="KW-1185">Reference proteome</keyword>
<dbReference type="RefSeq" id="XP_001729836.1">
    <property type="nucleotide sequence ID" value="XM_001729784.1"/>
</dbReference>
<feature type="domain" description="Pre-mRNA-splicing factor SYF1 central HAT repeats" evidence="13">
    <location>
        <begin position="456"/>
        <end position="615"/>
    </location>
</feature>
<feature type="compositionally biased region" description="Acidic residues" evidence="12">
    <location>
        <begin position="1054"/>
        <end position="1063"/>
    </location>
</feature>
<evidence type="ECO:0000313" key="16">
    <source>
        <dbReference type="EMBL" id="EDP42622.1"/>
    </source>
</evidence>
<comment type="function">
    <text evidence="9">Involved in pre-mRNA splicing and cell cycle progression.</text>
</comment>
<evidence type="ECO:0000256" key="1">
    <source>
        <dbReference type="ARBA" id="ARBA00004123"/>
    </source>
</evidence>
<evidence type="ECO:0000256" key="8">
    <source>
        <dbReference type="ARBA" id="ARBA00023242"/>
    </source>
</evidence>
<protein>
    <recommendedName>
        <fullName evidence="10">Pre-mRNA-splicing factor SYF1</fullName>
    </recommendedName>
    <alternativeName>
        <fullName evidence="11">Pre-mRNA-splicing factor syf1</fullName>
    </alternativeName>
</protein>
<dbReference type="FunCoup" id="A8Q5W0">
    <property type="interactions" value="655"/>
</dbReference>
<feature type="domain" description="Pre-mRNA-splicing factor Syf1-like N-terminal HAT-repeats" evidence="15">
    <location>
        <begin position="233"/>
        <end position="323"/>
    </location>
</feature>
<evidence type="ECO:0000256" key="4">
    <source>
        <dbReference type="ARBA" id="ARBA00022664"/>
    </source>
</evidence>
<dbReference type="GO" id="GO:0071007">
    <property type="term" value="C:U2-type catalytic step 2 spliceosome"/>
    <property type="evidence" value="ECO:0007669"/>
    <property type="project" value="TreeGrafter"/>
</dbReference>
<comment type="subunit">
    <text evidence="3">Associated with the spliceosome.</text>
</comment>
<keyword evidence="4" id="KW-0507">mRNA processing</keyword>
<evidence type="ECO:0000256" key="3">
    <source>
        <dbReference type="ARBA" id="ARBA00011524"/>
    </source>
</evidence>
<dbReference type="EMBL" id="AAYY01000010">
    <property type="protein sequence ID" value="EDP42622.1"/>
    <property type="molecule type" value="Genomic_DNA"/>
</dbReference>
<evidence type="ECO:0000259" key="14">
    <source>
        <dbReference type="Pfam" id="PF23231"/>
    </source>
</evidence>
<evidence type="ECO:0000256" key="7">
    <source>
        <dbReference type="ARBA" id="ARBA00023187"/>
    </source>
</evidence>
<dbReference type="InterPro" id="IPR055430">
    <property type="entry name" value="HAT_Syf1_CNRKL1_C"/>
</dbReference>
<evidence type="ECO:0000256" key="11">
    <source>
        <dbReference type="ARBA" id="ARBA00067212"/>
    </source>
</evidence>
<dbReference type="InterPro" id="IPR003107">
    <property type="entry name" value="HAT"/>
</dbReference>
<dbReference type="GeneID" id="5854143"/>
<dbReference type="Pfam" id="PF23220">
    <property type="entry name" value="HAT_Syf1_M"/>
    <property type="match status" value="1"/>
</dbReference>
<gene>
    <name evidence="16" type="ORF">MGL_2822</name>
</gene>
<comment type="caution">
    <text evidence="16">The sequence shown here is derived from an EMBL/GenBank/DDBJ whole genome shotgun (WGS) entry which is preliminary data.</text>
</comment>
<dbReference type="AlphaFoldDB" id="A8Q5W0"/>
<dbReference type="OMA" id="IWYNYLR"/>
<reference evidence="16 17" key="1">
    <citation type="journal article" date="2007" name="Proc. Natl. Acad. Sci. U.S.A.">
        <title>Dandruff-associated Malassezia genomes reveal convergent and divergent virulence traits shared with plant and human fungal pathogens.</title>
        <authorList>
            <person name="Xu J."/>
            <person name="Saunders C.W."/>
            <person name="Hu P."/>
            <person name="Grant R.A."/>
            <person name="Boekhout T."/>
            <person name="Kuramae E.E."/>
            <person name="Kronstad J.W."/>
            <person name="Deangelis Y.M."/>
            <person name="Reeder N.L."/>
            <person name="Johnstone K.R."/>
            <person name="Leland M."/>
            <person name="Fieno A.M."/>
            <person name="Begley W.M."/>
            <person name="Sun Y."/>
            <person name="Lacey M.P."/>
            <person name="Chaudhary T."/>
            <person name="Keough T."/>
            <person name="Chu L."/>
            <person name="Sears R."/>
            <person name="Yuan B."/>
            <person name="Dawson T.L.Jr."/>
        </authorList>
    </citation>
    <scope>NUCLEOTIDE SEQUENCE [LARGE SCALE GENOMIC DNA]</scope>
    <source>
        <strain evidence="17">ATCC MYA-4612 / CBS 7966</strain>
    </source>
</reference>
<keyword evidence="7" id="KW-0508">mRNA splicing</keyword>
<keyword evidence="8" id="KW-0539">Nucleus</keyword>
<feature type="region of interest" description="Disordered" evidence="12">
    <location>
        <begin position="352"/>
        <end position="374"/>
    </location>
</feature>
<feature type="region of interest" description="Disordered" evidence="12">
    <location>
        <begin position="535"/>
        <end position="555"/>
    </location>
</feature>
<dbReference type="Proteomes" id="UP000008837">
    <property type="component" value="Unassembled WGS sequence"/>
</dbReference>
<dbReference type="KEGG" id="mgl:MGL_2822"/>
<keyword evidence="6" id="KW-0677">Repeat</keyword>
<dbReference type="Pfam" id="PF23231">
    <property type="entry name" value="HAT_Syf1_CNRKL1_C"/>
    <property type="match status" value="1"/>
</dbReference>
<dbReference type="InterPro" id="IPR055433">
    <property type="entry name" value="HAT_Syf1-like_N"/>
</dbReference>
<dbReference type="InterPro" id="IPR056350">
    <property type="entry name" value="HAT_Syf1_central"/>
</dbReference>
<dbReference type="InterPro" id="IPR011990">
    <property type="entry name" value="TPR-like_helical_dom_sf"/>
</dbReference>
<name>A8Q5W0_MALGO</name>
<evidence type="ECO:0000259" key="15">
    <source>
        <dbReference type="Pfam" id="PF23233"/>
    </source>
</evidence>
<sequence length="1063" mass="122033">MLVEQWSFRPKRTERERSGVVSARTSVGFVTGLPSSKTTTRTPTTTLMAPRAVDDRSGAAELERVSSLFPLTYPVPSPITHKGLVPTDDIVLEQELLRNPDNIRTWMSYISHVEETNFRKRPMPDQGLSSASVRMLGFLSDETLRLALQRIVSLYERALAVFPSSYKLWHRYLSARARFVLGDPIDGAEGRRHRLLQSAQHALEMGPSMLELRRSEEAQEKWEFSLDGTLGWKEWRSLAAAYERALQQLPTMPRLWLDYLTLFVHPACPPTFSKTHARRTFDRALRTLPPSLHLHIWRWYLRWAEICGSEVAQRVWCRYLRIDSSLSEPYVAMLLEMPEHLRIADGHANNIDGSIARHDEDEKDDDDDDSLTPVQERRVLEAAKRMLGLARSAWTGEYTSPNGKSPYQLLLDWLELAERFPESIGLPPDEETQLPMRHPDDKLPDSETNVLDRTLLPVRQIVERDGLARFPDQAGRLWTGLATYYIKRGDFDTAWDTFEQGMKTVLTVRDFTQIFDAYAETSENVISLMMEELEDDEDDEANDNTDTKDRAQQEAEIDRRMQDFEALMERRPFLVNDVLLRRNQDDVQEWEKRVTLWGDNDEMVIATYKNALETINPRKATANLHQFYIHFAQFYEDGGSLGRTDPSAVERDVAAARQIFERAVKVPFKRVDDLAEVWCSWAEMEVRNGHYDEALRVMSRATSPPSSHTKIQQISYYDDSLAPQSRLFKSLKLWAFYTDLEEALGTLESAKHAFDRILELKIANAQTMINFAMFLEEQEYYEDAFKVYERGVELFTYPVAFELWNVYLSKFVHRYGGNKLERARDLFEQALDKCPANLCKPLFLKYGELEERYGLVRKAMSIYERATRAVVDEDRYEMYLYYIAKAAANYGLVATRPIYEAAIEVLPDRDAASMCLRFATLEQKLGETERARAIYGHASQFCNPKTQPEFWKVWNAFEIEHGTEDTFRDMLRIKRSVQAQYNTDMANMATTVLGSANRAPSTAAPSVSDPMAMIEAQQTAKSARTGVPSFVAASATSRPATVASSHPEKLGTDNDIDDDDDLL</sequence>
<keyword evidence="5" id="KW-0747">Spliceosome</keyword>
<dbReference type="GO" id="GO:0000974">
    <property type="term" value="C:Prp19 complex"/>
    <property type="evidence" value="ECO:0007669"/>
    <property type="project" value="TreeGrafter"/>
</dbReference>
<dbReference type="SUPFAM" id="SSF48452">
    <property type="entry name" value="TPR-like"/>
    <property type="match status" value="2"/>
</dbReference>
<dbReference type="GO" id="GO:0000349">
    <property type="term" value="P:generation of catalytic spliceosome for first transesterification step"/>
    <property type="evidence" value="ECO:0007669"/>
    <property type="project" value="TreeGrafter"/>
</dbReference>
<feature type="region of interest" description="Disordered" evidence="12">
    <location>
        <begin position="425"/>
        <end position="447"/>
    </location>
</feature>
<dbReference type="OrthoDB" id="10067343at2759"/>
<evidence type="ECO:0000256" key="5">
    <source>
        <dbReference type="ARBA" id="ARBA00022728"/>
    </source>
</evidence>
<dbReference type="GO" id="GO:0071014">
    <property type="term" value="C:post-mRNA release spliceosomal complex"/>
    <property type="evidence" value="ECO:0007669"/>
    <property type="project" value="TreeGrafter"/>
</dbReference>
<evidence type="ECO:0000313" key="17">
    <source>
        <dbReference type="Proteomes" id="UP000008837"/>
    </source>
</evidence>
<proteinExistence type="inferred from homology"/>
<dbReference type="FunFam" id="1.25.40.10:FF:000137">
    <property type="entry name" value="Pre-mRNA-splicing factor syf1"/>
    <property type="match status" value="1"/>
</dbReference>
<feature type="domain" description="Pre-mRNA-splicing factor Syf1/CRNKL1-like C-terminal HAT-repeats" evidence="14">
    <location>
        <begin position="617"/>
        <end position="1002"/>
    </location>
</feature>
<evidence type="ECO:0000256" key="12">
    <source>
        <dbReference type="SAM" id="MobiDB-lite"/>
    </source>
</evidence>
<evidence type="ECO:0000256" key="9">
    <source>
        <dbReference type="ARBA" id="ARBA00037272"/>
    </source>
</evidence>
<feature type="compositionally biased region" description="Acidic residues" evidence="12">
    <location>
        <begin position="361"/>
        <end position="370"/>
    </location>
</feature>
<dbReference type="FunFam" id="1.25.40.10:FF:000023">
    <property type="entry name" value="Pre-mRNA-splicing factor SYF1"/>
    <property type="match status" value="1"/>
</dbReference>
<dbReference type="VEuPathDB" id="FungiDB:MGL_2822"/>
<dbReference type="Pfam" id="PF23233">
    <property type="entry name" value="HAT_Syf1_CNRKL1_N"/>
    <property type="match status" value="1"/>
</dbReference>
<organism evidence="16 17">
    <name type="scientific">Malassezia globosa (strain ATCC MYA-4612 / CBS 7966)</name>
    <name type="common">Dandruff-associated fungus</name>
    <dbReference type="NCBI Taxonomy" id="425265"/>
    <lineage>
        <taxon>Eukaryota</taxon>
        <taxon>Fungi</taxon>
        <taxon>Dikarya</taxon>
        <taxon>Basidiomycota</taxon>
        <taxon>Ustilaginomycotina</taxon>
        <taxon>Malasseziomycetes</taxon>
        <taxon>Malasseziales</taxon>
        <taxon>Malasseziaceae</taxon>
        <taxon>Malassezia</taxon>
    </lineage>
</organism>
<dbReference type="FunFam" id="1.25.40.10:FF:000038">
    <property type="entry name" value="Putative pre-mRNA-splicing factor SYF1"/>
    <property type="match status" value="1"/>
</dbReference>
<accession>A8Q5W0</accession>
<dbReference type="InterPro" id="IPR045075">
    <property type="entry name" value="Syf1-like"/>
</dbReference>
<dbReference type="PANTHER" id="PTHR11246">
    <property type="entry name" value="PRE-MRNA SPLICING FACTOR"/>
    <property type="match status" value="1"/>
</dbReference>
<comment type="subcellular location">
    <subcellularLocation>
        <location evidence="1">Nucleus</location>
    </subcellularLocation>
</comment>
<dbReference type="STRING" id="425265.A8Q5W0"/>
<dbReference type="InParanoid" id="A8Q5W0"/>